<name>A0ACC2P9E4_9HYME</name>
<organism evidence="1 2">
    <name type="scientific">Eretmocerus hayati</name>
    <dbReference type="NCBI Taxonomy" id="131215"/>
    <lineage>
        <taxon>Eukaryota</taxon>
        <taxon>Metazoa</taxon>
        <taxon>Ecdysozoa</taxon>
        <taxon>Arthropoda</taxon>
        <taxon>Hexapoda</taxon>
        <taxon>Insecta</taxon>
        <taxon>Pterygota</taxon>
        <taxon>Neoptera</taxon>
        <taxon>Endopterygota</taxon>
        <taxon>Hymenoptera</taxon>
        <taxon>Apocrita</taxon>
        <taxon>Proctotrupomorpha</taxon>
        <taxon>Chalcidoidea</taxon>
        <taxon>Aphelinidae</taxon>
        <taxon>Aphelininae</taxon>
        <taxon>Eretmocerus</taxon>
    </lineage>
</organism>
<keyword evidence="2" id="KW-1185">Reference proteome</keyword>
<proteinExistence type="predicted"/>
<evidence type="ECO:0000313" key="2">
    <source>
        <dbReference type="Proteomes" id="UP001239111"/>
    </source>
</evidence>
<reference evidence="1" key="1">
    <citation type="submission" date="2023-04" db="EMBL/GenBank/DDBJ databases">
        <title>A chromosome-level genome assembly of the parasitoid wasp Eretmocerus hayati.</title>
        <authorList>
            <person name="Zhong Y."/>
            <person name="Liu S."/>
            <person name="Liu Y."/>
        </authorList>
    </citation>
    <scope>NUCLEOTIDE SEQUENCE</scope>
    <source>
        <strain evidence="1">ZJU_SS_LIU_2023</strain>
    </source>
</reference>
<protein>
    <submittedName>
        <fullName evidence="1">Uncharacterized protein</fullName>
    </submittedName>
</protein>
<evidence type="ECO:0000313" key="1">
    <source>
        <dbReference type="EMBL" id="KAJ8680215.1"/>
    </source>
</evidence>
<accession>A0ACC2P9E4</accession>
<gene>
    <name evidence="1" type="ORF">QAD02_016002</name>
</gene>
<dbReference type="Proteomes" id="UP001239111">
    <property type="component" value="Chromosome 2"/>
</dbReference>
<sequence length="978" mass="110590">MCNLLNTAMENKVTSKTSSLKALLLRAWRERWSDLQWGINIKTQALVGPGPNELVLSYLKHSLCSQLVSYAAVLQRISKYDAFHKPHCILSLLEFLEMIHVGITCRGKPEEDLLAAACLSIVHWLLQCYHYALTKAPPGNPLAPQPTELMEKPAHLLKELLASEFICAMLYSAKHDNRDLYMEIVKKCQEIEKEQQKTNMKCTTPIEECVKKLCNLEIENVVLKPVKVDAEPITYCLQPLLAVQNLVNPSTDTATYITQLHMIQRLKNYSNARLYCEVIRACMICLHDVTGTFKESHWGGFTVLKLPQILKELHASTLNGENDSFEYSQDVIDAFELLLRYTPLLDKMDIICAGNSIEFLLNELQKVNLVTEKQCKQISSRRDGLINSLQKFDSPNTNSSIRIIIIRAEPTFAGFLKTLNAEYTKIQDALLSMLCQVLTGNSFELMLSVATVEGKMKTFVSRLIKCNECSKQISEVPGKTATTRALLFEISFLMLCSIVQTYGPDIVLEEGGDSFFEQWVRECMPLKDRPKSPYKMLQNIDSAKVDALLNQINSADSDLKSGNTKWHVVCQSAMGVAKELLYAWESGALSAADVKRTLNGLRSSSCCLPVCAAAWLCTYMSITHQDALLKPMNMVQQFLTPIPSDEMQDNFAERSSLMFQIIRKMQYEIHPPTQSKTKALSVSHSIISKFPILEQLQQIWQSIYHRGWITIQATQSLESLLKTGGPLWFVSNLVKELLKIQYQEELDRSLDLIFAILHLDIENCTLDLINQVLPEYLYSSVQGKKLVEPQSSALAKLCVYCIFSSLEHNNNNPLQVNSRKRSRKDMDPDDMDLGMPAAKILRLNEANDTNPIFNSNSLQSQGTKNGQKIMVLREPLLGSLNGLFANFNFLAGRNGEVSQHTHFILQFLQLVVQCGKDRERVILQKLPQTLVPSLLKALPECFTTDLLLRLYDVQTIMGRKAIARDLCMLRNIQLKPTK</sequence>
<dbReference type="EMBL" id="CM056742">
    <property type="protein sequence ID" value="KAJ8680215.1"/>
    <property type="molecule type" value="Genomic_DNA"/>
</dbReference>
<comment type="caution">
    <text evidence="1">The sequence shown here is derived from an EMBL/GenBank/DDBJ whole genome shotgun (WGS) entry which is preliminary data.</text>
</comment>